<evidence type="ECO:0000313" key="2">
    <source>
        <dbReference type="EMBL" id="KAA0693902.1"/>
    </source>
</evidence>
<keyword evidence="3" id="KW-1185">Reference proteome</keyword>
<gene>
    <name evidence="2" type="ORF">DT594_11285</name>
</gene>
<evidence type="ECO:0000313" key="3">
    <source>
        <dbReference type="Proteomes" id="UP000463138"/>
    </source>
</evidence>
<feature type="domain" description="RiboL-PSP-HEPN" evidence="1">
    <location>
        <begin position="59"/>
        <end position="248"/>
    </location>
</feature>
<dbReference type="Pfam" id="PF18735">
    <property type="entry name" value="HEPN_RiboL-PSP"/>
    <property type="match status" value="1"/>
</dbReference>
<dbReference type="RefSeq" id="WP_149332766.1">
    <property type="nucleotide sequence ID" value="NZ_QOVF01000003.1"/>
</dbReference>
<organism evidence="2 3">
    <name type="scientific">Halopseudomonas laoshanensis</name>
    <dbReference type="NCBI Taxonomy" id="2268758"/>
    <lineage>
        <taxon>Bacteria</taxon>
        <taxon>Pseudomonadati</taxon>
        <taxon>Pseudomonadota</taxon>
        <taxon>Gammaproteobacteria</taxon>
        <taxon>Pseudomonadales</taxon>
        <taxon>Pseudomonadaceae</taxon>
        <taxon>Halopseudomonas</taxon>
    </lineage>
</organism>
<evidence type="ECO:0000259" key="1">
    <source>
        <dbReference type="Pfam" id="PF18735"/>
    </source>
</evidence>
<dbReference type="Proteomes" id="UP000463138">
    <property type="component" value="Unassembled WGS sequence"/>
</dbReference>
<sequence length="265" mass="29579">MDIIVNEFGKDLETIVSQLNFIDELRSFSSCSPLVPKGTDDDFLAAARDIHANAKLIHNHLPIISGTLILYTCGRFESMARTLFEDLCQRLVSKADKFDSLPKKMRDNLTIYTAKIIAEPRKYGHAENGVRSFVATLAANLDARSPFSKVNHECLSITDTNMRAEALNDLFARVGAEKVWFRISEQAAVKHHFQELDTGTTEAKAKKKLNELMDLRNKIAHPAGELDWPSTSTILDYVNFLKIIATALSAVTLVYEMTLCAEASI</sequence>
<comment type="caution">
    <text evidence="2">The sequence shown here is derived from an EMBL/GenBank/DDBJ whole genome shotgun (WGS) entry which is preliminary data.</text>
</comment>
<dbReference type="OrthoDB" id="5197960at2"/>
<dbReference type="AlphaFoldDB" id="A0A7V7GUS0"/>
<name>A0A7V7GUS0_9GAMM</name>
<dbReference type="EMBL" id="QOVF01000003">
    <property type="protein sequence ID" value="KAA0693902.1"/>
    <property type="molecule type" value="Genomic_DNA"/>
</dbReference>
<proteinExistence type="predicted"/>
<accession>A0A7V7GUS0</accession>
<protein>
    <recommendedName>
        <fullName evidence="1">RiboL-PSP-HEPN domain-containing protein</fullName>
    </recommendedName>
</protein>
<reference evidence="2 3" key="1">
    <citation type="submission" date="2018-07" db="EMBL/GenBank/DDBJ databases">
        <title>Pseudomonas laoshanensis sp. nov., isolated from soil.</title>
        <authorList>
            <person name="Sun J."/>
            <person name="Yu L."/>
            <person name="Wang M."/>
            <person name="Zhang C."/>
        </authorList>
    </citation>
    <scope>NUCLEOTIDE SEQUENCE [LARGE SCALE GENOMIC DNA]</scope>
    <source>
        <strain evidence="2 3">Y22</strain>
    </source>
</reference>
<dbReference type="InterPro" id="IPR041519">
    <property type="entry name" value="HEPN_RiboL-PSP"/>
</dbReference>